<organism evidence="2 3">
    <name type="scientific">Ophiocordyceps australis</name>
    <dbReference type="NCBI Taxonomy" id="1399860"/>
    <lineage>
        <taxon>Eukaryota</taxon>
        <taxon>Fungi</taxon>
        <taxon>Dikarya</taxon>
        <taxon>Ascomycota</taxon>
        <taxon>Pezizomycotina</taxon>
        <taxon>Sordariomycetes</taxon>
        <taxon>Hypocreomycetidae</taxon>
        <taxon>Hypocreales</taxon>
        <taxon>Ophiocordycipitaceae</taxon>
        <taxon>Ophiocordyceps</taxon>
    </lineage>
</organism>
<keyword evidence="3" id="KW-1185">Reference proteome</keyword>
<dbReference type="Proteomes" id="UP000224854">
    <property type="component" value="Unassembled WGS sequence"/>
</dbReference>
<evidence type="ECO:0000256" key="1">
    <source>
        <dbReference type="SAM" id="MobiDB-lite"/>
    </source>
</evidence>
<evidence type="ECO:0000313" key="3">
    <source>
        <dbReference type="Proteomes" id="UP000224854"/>
    </source>
</evidence>
<dbReference type="AlphaFoldDB" id="A0A2C5XYE7"/>
<evidence type="ECO:0000313" key="2">
    <source>
        <dbReference type="EMBL" id="PHH70878.1"/>
    </source>
</evidence>
<protein>
    <recommendedName>
        <fullName evidence="4">FAR1 domain-containing protein</fullName>
    </recommendedName>
</protein>
<reference evidence="2 3" key="1">
    <citation type="submission" date="2017-06" db="EMBL/GenBank/DDBJ databases">
        <title>Ant-infecting Ophiocordyceps genomes reveal a high diversity of potential behavioral manipulation genes and a possible major role for enterotoxins.</title>
        <authorList>
            <person name="De Bekker C."/>
            <person name="Evans H.C."/>
            <person name="Brachmann A."/>
            <person name="Hughes D.P."/>
        </authorList>
    </citation>
    <scope>NUCLEOTIDE SEQUENCE [LARGE SCALE GENOMIC DNA]</scope>
    <source>
        <strain evidence="2 3">1348a</strain>
    </source>
</reference>
<dbReference type="EMBL" id="NJEU01000746">
    <property type="protein sequence ID" value="PHH70878.1"/>
    <property type="molecule type" value="Genomic_DNA"/>
</dbReference>
<comment type="caution">
    <text evidence="2">The sequence shown here is derived from an EMBL/GenBank/DDBJ whole genome shotgun (WGS) entry which is preliminary data.</text>
</comment>
<proteinExistence type="predicted"/>
<dbReference type="PANTHER" id="PTHR47718">
    <property type="entry name" value="OS01G0519700 PROTEIN"/>
    <property type="match status" value="1"/>
</dbReference>
<feature type="region of interest" description="Disordered" evidence="1">
    <location>
        <begin position="171"/>
        <end position="200"/>
    </location>
</feature>
<dbReference type="OrthoDB" id="5151057at2759"/>
<gene>
    <name evidence="2" type="ORF">CDD82_6869</name>
</gene>
<feature type="compositionally biased region" description="Polar residues" evidence="1">
    <location>
        <begin position="191"/>
        <end position="200"/>
    </location>
</feature>
<accession>A0A2C5XYE7</accession>
<name>A0A2C5XYE7_9HYPO</name>
<sequence length="200" mass="22377">MEAVLAKEYASFEAARDAIYAAAKEQGVALAIHSRWPNKDNATRVTLRCSKGRKYRDQRLKDERSTTTQMTECGYRIIVKSELQLTATDPTCRVWYAIESGTKTHNHEFTPSHTHLLYRRENLEAHRENIVNLYNSGIRPFEIAAQLGANDGNGEGNAGITKMQVYNALAHHRQREPSGHAPPPDPEIDAGSSSKMSTEP</sequence>
<evidence type="ECO:0008006" key="4">
    <source>
        <dbReference type="Google" id="ProtNLM"/>
    </source>
</evidence>